<accession>A0A8S5P830</accession>
<evidence type="ECO:0000313" key="1">
    <source>
        <dbReference type="EMBL" id="DAE02840.1"/>
    </source>
</evidence>
<reference evidence="1" key="1">
    <citation type="journal article" date="2021" name="Proc. Natl. Acad. Sci. U.S.A.">
        <title>A Catalog of Tens of Thousands of Viruses from Human Metagenomes Reveals Hidden Associations with Chronic Diseases.</title>
        <authorList>
            <person name="Tisza M.J."/>
            <person name="Buck C.B."/>
        </authorList>
    </citation>
    <scope>NUCLEOTIDE SEQUENCE</scope>
    <source>
        <strain evidence="1">Ctrvp54</strain>
    </source>
</reference>
<dbReference type="EMBL" id="BK015354">
    <property type="protein sequence ID" value="DAE02840.1"/>
    <property type="molecule type" value="Genomic_DNA"/>
</dbReference>
<name>A0A8S5P830_9CAUD</name>
<organism evidence="1">
    <name type="scientific">Siphoviridae sp. ctrvp54</name>
    <dbReference type="NCBI Taxonomy" id="2825690"/>
    <lineage>
        <taxon>Viruses</taxon>
        <taxon>Duplodnaviria</taxon>
        <taxon>Heunggongvirae</taxon>
        <taxon>Uroviricota</taxon>
        <taxon>Caudoviricetes</taxon>
    </lineage>
</organism>
<sequence>MIDIENAVIDSVSQMLKKRFKLKADAIRSVHLNTPPCFPCVMIYESSNSTLQATCDEQGEHHINVRYTIEVYTNDATGKKQKAKEIASAIDDHLIALGFFRGSKQYTFGTNESTVFVITSSYRGVAGESYSGAANEVMIYRR</sequence>
<protein>
    <submittedName>
        <fullName evidence="1">Uncharacterized protein</fullName>
    </submittedName>
</protein>
<proteinExistence type="predicted"/>